<feature type="transmembrane region" description="Helical" evidence="10">
    <location>
        <begin position="111"/>
        <end position="133"/>
    </location>
</feature>
<comment type="similarity">
    <text evidence="2 9">Belongs to the arsenical resistance-3 (ACR3) (TC 2.A.59) family.</text>
</comment>
<evidence type="ECO:0000256" key="1">
    <source>
        <dbReference type="ARBA" id="ARBA00004651"/>
    </source>
</evidence>
<evidence type="ECO:0000256" key="9">
    <source>
        <dbReference type="PIRNR" id="PIRNR005508"/>
    </source>
</evidence>
<dbReference type="InterPro" id="IPR004706">
    <property type="entry name" value="Arsenical-R_Acr3"/>
</dbReference>
<reference evidence="11 12" key="1">
    <citation type="submission" date="2016-12" db="EMBL/GenBank/DDBJ databases">
        <authorList>
            <person name="Song W.-J."/>
            <person name="Kurnit D.M."/>
        </authorList>
    </citation>
    <scope>NUCLEOTIDE SEQUENCE [LARGE SCALE GENOMIC DNA]</scope>
    <source>
        <strain evidence="11 12">DSM 12503</strain>
    </source>
</reference>
<dbReference type="GO" id="GO:0005886">
    <property type="term" value="C:plasma membrane"/>
    <property type="evidence" value="ECO:0007669"/>
    <property type="project" value="UniProtKB-SubCell"/>
</dbReference>
<sequence>MEKADGKLSFLDRFLTLWIFLAMAVGIAAGNFFPSAANTINSLSTGTISWPIAVGLILMMYPPLIKVKYEEIGKVTNNKRVFSFSLLQNWIIGPVLMFLLAVIFLPDKPEYAAGIIVIGLARCIAMVIIWNTLAKGDNEYCAALVALNAFFQILLYSIYIWLFLTIIPNTLHLSWGGKSVHVSIWEVAKSVLTYLGIPFAAGIVTRFSIIRIKGKEWLNQSFLPKISPLALIALLYTIIIMFILKGHLIVQLPLDVIRIAVPLLIYFVLMFTISFFISYKSGFHYDQAATLSFTAASNNFELAIAVSVAVFGIGSGQAFAAVIGPLIEVPVMILLVRLSLYLKGKYFDEYGVPRKKGVQNER</sequence>
<dbReference type="PANTHER" id="PTHR43057">
    <property type="entry name" value="ARSENITE EFFLUX TRANSPORTER"/>
    <property type="match status" value="1"/>
</dbReference>
<keyword evidence="6" id="KW-0059">Arsenical resistance</keyword>
<dbReference type="InterPro" id="IPR038770">
    <property type="entry name" value="Na+/solute_symporter_sf"/>
</dbReference>
<dbReference type="EMBL" id="FRFD01000003">
    <property type="protein sequence ID" value="SHO44501.1"/>
    <property type="molecule type" value="Genomic_DNA"/>
</dbReference>
<dbReference type="Pfam" id="PF01758">
    <property type="entry name" value="SBF"/>
    <property type="match status" value="1"/>
</dbReference>
<gene>
    <name evidence="11" type="ORF">SAMN02745217_00621</name>
</gene>
<feature type="transmembrane region" description="Helical" evidence="10">
    <location>
        <begin position="256"/>
        <end position="279"/>
    </location>
</feature>
<feature type="transmembrane region" description="Helical" evidence="10">
    <location>
        <begin position="187"/>
        <end position="209"/>
    </location>
</feature>
<evidence type="ECO:0000256" key="8">
    <source>
        <dbReference type="ARBA" id="ARBA00023136"/>
    </source>
</evidence>
<dbReference type="AlphaFoldDB" id="A0A1M7XZD9"/>
<feature type="transmembrane region" description="Helical" evidence="10">
    <location>
        <begin position="229"/>
        <end position="250"/>
    </location>
</feature>
<dbReference type="PANTHER" id="PTHR43057:SF1">
    <property type="entry name" value="ARSENICAL-RESISTANCE PROTEIN 3"/>
    <property type="match status" value="1"/>
</dbReference>
<keyword evidence="5 9" id="KW-0812">Transmembrane</keyword>
<dbReference type="RefSeq" id="WP_073587312.1">
    <property type="nucleotide sequence ID" value="NZ_FRFD01000003.1"/>
</dbReference>
<organism evidence="11 12">
    <name type="scientific">Anaerocolumna xylanovorans DSM 12503</name>
    <dbReference type="NCBI Taxonomy" id="1121345"/>
    <lineage>
        <taxon>Bacteria</taxon>
        <taxon>Bacillati</taxon>
        <taxon>Bacillota</taxon>
        <taxon>Clostridia</taxon>
        <taxon>Lachnospirales</taxon>
        <taxon>Lachnospiraceae</taxon>
        <taxon>Anaerocolumna</taxon>
    </lineage>
</organism>
<proteinExistence type="inferred from homology"/>
<keyword evidence="3 9" id="KW-0813">Transport</keyword>
<protein>
    <submittedName>
        <fullName evidence="11">Arsenite transporter, ACR3 family</fullName>
    </submittedName>
</protein>
<dbReference type="GO" id="GO:0015297">
    <property type="term" value="F:antiporter activity"/>
    <property type="evidence" value="ECO:0007669"/>
    <property type="project" value="UniProtKB-UniRule"/>
</dbReference>
<keyword evidence="12" id="KW-1185">Reference proteome</keyword>
<dbReference type="STRING" id="1121345.SAMN02745217_00621"/>
<feature type="transmembrane region" description="Helical" evidence="10">
    <location>
        <begin position="319"/>
        <end position="340"/>
    </location>
</feature>
<dbReference type="FunFam" id="1.20.1530.20:FF:000009">
    <property type="entry name" value="Arsenite transporter, ACR3 family"/>
    <property type="match status" value="1"/>
</dbReference>
<keyword evidence="7 9" id="KW-1133">Transmembrane helix</keyword>
<dbReference type="OrthoDB" id="9771457at2"/>
<evidence type="ECO:0000313" key="12">
    <source>
        <dbReference type="Proteomes" id="UP000184612"/>
    </source>
</evidence>
<feature type="transmembrane region" description="Helical" evidence="10">
    <location>
        <begin position="12"/>
        <end position="33"/>
    </location>
</feature>
<evidence type="ECO:0000256" key="7">
    <source>
        <dbReference type="ARBA" id="ARBA00022989"/>
    </source>
</evidence>
<dbReference type="NCBIfam" id="TIGR00832">
    <property type="entry name" value="acr3"/>
    <property type="match status" value="1"/>
</dbReference>
<dbReference type="InterPro" id="IPR002657">
    <property type="entry name" value="BilAc:Na_symport/Acr3"/>
</dbReference>
<name>A0A1M7XZD9_9FIRM</name>
<keyword evidence="4 9" id="KW-1003">Cell membrane</keyword>
<dbReference type="Gene3D" id="1.20.1530.20">
    <property type="match status" value="1"/>
</dbReference>
<dbReference type="GO" id="GO:0046685">
    <property type="term" value="P:response to arsenic-containing substance"/>
    <property type="evidence" value="ECO:0007669"/>
    <property type="project" value="UniProtKB-KW"/>
</dbReference>
<feature type="transmembrane region" description="Helical" evidence="10">
    <location>
        <begin position="140"/>
        <end position="167"/>
    </location>
</feature>
<evidence type="ECO:0000256" key="10">
    <source>
        <dbReference type="SAM" id="Phobius"/>
    </source>
</evidence>
<dbReference type="PIRSF" id="PIRSF005508">
    <property type="entry name" value="Acr3"/>
    <property type="match status" value="1"/>
</dbReference>
<accession>A0A1M7XZD9</accession>
<comment type="subcellular location">
    <subcellularLocation>
        <location evidence="1 9">Cell membrane</location>
        <topology evidence="1 9">Multi-pass membrane protein</topology>
    </subcellularLocation>
</comment>
<evidence type="ECO:0000313" key="11">
    <source>
        <dbReference type="EMBL" id="SHO44501.1"/>
    </source>
</evidence>
<feature type="transmembrane region" description="Helical" evidence="10">
    <location>
        <begin position="39"/>
        <end position="61"/>
    </location>
</feature>
<evidence type="ECO:0000256" key="6">
    <source>
        <dbReference type="ARBA" id="ARBA00022849"/>
    </source>
</evidence>
<dbReference type="Proteomes" id="UP000184612">
    <property type="component" value="Unassembled WGS sequence"/>
</dbReference>
<evidence type="ECO:0000256" key="5">
    <source>
        <dbReference type="ARBA" id="ARBA00022692"/>
    </source>
</evidence>
<keyword evidence="8 9" id="KW-0472">Membrane</keyword>
<feature type="transmembrane region" description="Helical" evidence="10">
    <location>
        <begin position="81"/>
        <end position="105"/>
    </location>
</feature>
<evidence type="ECO:0000256" key="2">
    <source>
        <dbReference type="ARBA" id="ARBA00010110"/>
    </source>
</evidence>
<evidence type="ECO:0000256" key="4">
    <source>
        <dbReference type="ARBA" id="ARBA00022475"/>
    </source>
</evidence>
<dbReference type="GO" id="GO:0015105">
    <property type="term" value="F:arsenite transmembrane transporter activity"/>
    <property type="evidence" value="ECO:0007669"/>
    <property type="project" value="TreeGrafter"/>
</dbReference>
<dbReference type="GO" id="GO:0015104">
    <property type="term" value="F:antimonite transmembrane transporter activity"/>
    <property type="evidence" value="ECO:0007669"/>
    <property type="project" value="TreeGrafter"/>
</dbReference>
<evidence type="ECO:0000256" key="3">
    <source>
        <dbReference type="ARBA" id="ARBA00022448"/>
    </source>
</evidence>
<feature type="transmembrane region" description="Helical" evidence="10">
    <location>
        <begin position="291"/>
        <end position="313"/>
    </location>
</feature>